<dbReference type="OrthoDB" id="9782449at2"/>
<dbReference type="InterPro" id="IPR023214">
    <property type="entry name" value="HAD_sf"/>
</dbReference>
<organism evidence="1 2">
    <name type="scientific">Hydrogenovibrio crunogenus</name>
    <dbReference type="NCBI Taxonomy" id="39765"/>
    <lineage>
        <taxon>Bacteria</taxon>
        <taxon>Pseudomonadati</taxon>
        <taxon>Pseudomonadota</taxon>
        <taxon>Gammaproteobacteria</taxon>
        <taxon>Thiotrichales</taxon>
        <taxon>Piscirickettsiaceae</taxon>
        <taxon>Hydrogenovibrio</taxon>
    </lineage>
</organism>
<dbReference type="SFLD" id="SFLDG01135">
    <property type="entry name" value="C1.5.6:_HAD__Beta-PGM__Phospha"/>
    <property type="match status" value="1"/>
</dbReference>
<dbReference type="EMBL" id="CP032096">
    <property type="protein sequence ID" value="QBZ82665.1"/>
    <property type="molecule type" value="Genomic_DNA"/>
</dbReference>
<reference evidence="1 2" key="1">
    <citation type="submission" date="2018-08" db="EMBL/GenBank/DDBJ databases">
        <title>Horizontal acquisition of hydrogen conversion ability and other habitat adaptations in Hydrogenovibrio crunogenus strains.</title>
        <authorList>
            <person name="Gonnella G."/>
            <person name="Adam N."/>
            <person name="Perner M."/>
        </authorList>
    </citation>
    <scope>NUCLEOTIDE SEQUENCE [LARGE SCALE GENOMIC DNA]</scope>
    <source>
        <strain evidence="1 2">SP-41</strain>
    </source>
</reference>
<dbReference type="SFLD" id="SFLDG01129">
    <property type="entry name" value="C1.5:_HAD__Beta-PGM__Phosphata"/>
    <property type="match status" value="1"/>
</dbReference>
<dbReference type="InterPro" id="IPR006439">
    <property type="entry name" value="HAD-SF_hydro_IA"/>
</dbReference>
<keyword evidence="2" id="KW-1185">Reference proteome</keyword>
<dbReference type="InterPro" id="IPR023198">
    <property type="entry name" value="PGP-like_dom2"/>
</dbReference>
<gene>
    <name evidence="1" type="primary">gph_2</name>
    <name evidence="1" type="ORF">GHNINEIG_00697</name>
</gene>
<dbReference type="RefSeq" id="WP_135795354.1">
    <property type="nucleotide sequence ID" value="NZ_CP032096.1"/>
</dbReference>
<dbReference type="AlphaFoldDB" id="A0A4P7NYS7"/>
<dbReference type="Pfam" id="PF13419">
    <property type="entry name" value="HAD_2"/>
    <property type="match status" value="1"/>
</dbReference>
<evidence type="ECO:0000313" key="2">
    <source>
        <dbReference type="Proteomes" id="UP000296201"/>
    </source>
</evidence>
<dbReference type="PANTHER" id="PTHR43434">
    <property type="entry name" value="PHOSPHOGLYCOLATE PHOSPHATASE"/>
    <property type="match status" value="1"/>
</dbReference>
<dbReference type="EC" id="3.1.3.18" evidence="1"/>
<sequence length="227" mass="25371">MNKQYQCVIFDWDGTLMDSEARIVSSIQIAAKRANYPVLPYDVSKQIIGLSLEKAILTLYPEADAAGIKSISEGYTQCFLEESEVPMLPFEGAERLLKSLKSQGTKLAIATGKSRRGLDQVLDEVGFVDYFDLTRTPVESESKPSPLMLQQILEAFSLEPEQAVMIGDTEFDMQMAASINMDRVALSHGVHELERLQSFDPVACFDDLHAMHAWLANNIMPHEVKKI</sequence>
<dbReference type="Proteomes" id="UP000296201">
    <property type="component" value="Chromosome"/>
</dbReference>
<dbReference type="SFLD" id="SFLDS00003">
    <property type="entry name" value="Haloacid_Dehalogenase"/>
    <property type="match status" value="1"/>
</dbReference>
<dbReference type="InterPro" id="IPR050155">
    <property type="entry name" value="HAD-like_hydrolase_sf"/>
</dbReference>
<name>A0A4P7NYS7_9GAMM</name>
<evidence type="ECO:0000313" key="1">
    <source>
        <dbReference type="EMBL" id="QBZ82665.1"/>
    </source>
</evidence>
<dbReference type="PANTHER" id="PTHR43434:SF24">
    <property type="entry name" value="HYDROLASE-RELATED"/>
    <property type="match status" value="1"/>
</dbReference>
<dbReference type="GO" id="GO:0006281">
    <property type="term" value="P:DNA repair"/>
    <property type="evidence" value="ECO:0007669"/>
    <property type="project" value="TreeGrafter"/>
</dbReference>
<protein>
    <submittedName>
        <fullName evidence="1">Phosphoglycolate phosphatase</fullName>
        <ecNumber evidence="1">3.1.3.18</ecNumber>
    </submittedName>
</protein>
<dbReference type="Gene3D" id="3.40.50.1000">
    <property type="entry name" value="HAD superfamily/HAD-like"/>
    <property type="match status" value="1"/>
</dbReference>
<dbReference type="SUPFAM" id="SSF56784">
    <property type="entry name" value="HAD-like"/>
    <property type="match status" value="1"/>
</dbReference>
<dbReference type="Gene3D" id="1.10.150.240">
    <property type="entry name" value="Putative phosphatase, domain 2"/>
    <property type="match status" value="1"/>
</dbReference>
<dbReference type="NCBIfam" id="TIGR01549">
    <property type="entry name" value="HAD-SF-IA-v1"/>
    <property type="match status" value="1"/>
</dbReference>
<accession>A0A4P7NYS7</accession>
<dbReference type="GO" id="GO:0005829">
    <property type="term" value="C:cytosol"/>
    <property type="evidence" value="ECO:0007669"/>
    <property type="project" value="TreeGrafter"/>
</dbReference>
<dbReference type="GO" id="GO:0008967">
    <property type="term" value="F:phosphoglycolate phosphatase activity"/>
    <property type="evidence" value="ECO:0007669"/>
    <property type="project" value="UniProtKB-EC"/>
</dbReference>
<dbReference type="InterPro" id="IPR041492">
    <property type="entry name" value="HAD_2"/>
</dbReference>
<proteinExistence type="predicted"/>
<dbReference type="InterPro" id="IPR036412">
    <property type="entry name" value="HAD-like_sf"/>
</dbReference>
<keyword evidence="1" id="KW-0378">Hydrolase</keyword>